<gene>
    <name evidence="1" type="ORF">HUJ06_017911</name>
</gene>
<organism evidence="1 2">
    <name type="scientific">Nelumbo nucifera</name>
    <name type="common">Sacred lotus</name>
    <dbReference type="NCBI Taxonomy" id="4432"/>
    <lineage>
        <taxon>Eukaryota</taxon>
        <taxon>Viridiplantae</taxon>
        <taxon>Streptophyta</taxon>
        <taxon>Embryophyta</taxon>
        <taxon>Tracheophyta</taxon>
        <taxon>Spermatophyta</taxon>
        <taxon>Magnoliopsida</taxon>
        <taxon>Proteales</taxon>
        <taxon>Nelumbonaceae</taxon>
        <taxon>Nelumbo</taxon>
    </lineage>
</organism>
<dbReference type="Proteomes" id="UP000607653">
    <property type="component" value="Unassembled WGS sequence"/>
</dbReference>
<evidence type="ECO:0000313" key="1">
    <source>
        <dbReference type="EMBL" id="DAD47974.1"/>
    </source>
</evidence>
<accession>A0A822ZPR7</accession>
<protein>
    <submittedName>
        <fullName evidence="1">Uncharacterized protein</fullName>
    </submittedName>
</protein>
<dbReference type="AlphaFoldDB" id="A0A822ZPR7"/>
<keyword evidence="2" id="KW-1185">Reference proteome</keyword>
<dbReference type="EMBL" id="DUZY01000008">
    <property type="protein sequence ID" value="DAD47974.1"/>
    <property type="molecule type" value="Genomic_DNA"/>
</dbReference>
<sequence length="44" mass="5344">MMYTKTYTSISSEDDDEQWFTIKSRIQLVIVNYFPWHIGIYLPL</sequence>
<reference evidence="1 2" key="1">
    <citation type="journal article" date="2020" name="Mol. Biol. Evol.">
        <title>Distinct Expression and Methylation Patterns for Genes with Different Fates following a Single Whole-Genome Duplication in Flowering Plants.</title>
        <authorList>
            <person name="Shi T."/>
            <person name="Rahmani R.S."/>
            <person name="Gugger P.F."/>
            <person name="Wang M."/>
            <person name="Li H."/>
            <person name="Zhang Y."/>
            <person name="Li Z."/>
            <person name="Wang Q."/>
            <person name="Van de Peer Y."/>
            <person name="Marchal K."/>
            <person name="Chen J."/>
        </authorList>
    </citation>
    <scope>NUCLEOTIDE SEQUENCE [LARGE SCALE GENOMIC DNA]</scope>
    <source>
        <tissue evidence="1">Leaf</tissue>
    </source>
</reference>
<name>A0A822ZPR7_NELNU</name>
<evidence type="ECO:0000313" key="2">
    <source>
        <dbReference type="Proteomes" id="UP000607653"/>
    </source>
</evidence>
<proteinExistence type="predicted"/>
<comment type="caution">
    <text evidence="1">The sequence shown here is derived from an EMBL/GenBank/DDBJ whole genome shotgun (WGS) entry which is preliminary data.</text>
</comment>